<dbReference type="KEGG" id="nft:FBF37_02750"/>
<accession>A0A4P9A3I5</accession>
<dbReference type="AlphaFoldDB" id="A0A4P9A3I5"/>
<feature type="region of interest" description="Disordered" evidence="1">
    <location>
        <begin position="148"/>
        <end position="168"/>
    </location>
</feature>
<evidence type="ECO:0000313" key="2">
    <source>
        <dbReference type="EMBL" id="QCT42373.1"/>
    </source>
</evidence>
<evidence type="ECO:0000313" key="3">
    <source>
        <dbReference type="Proteomes" id="UP000310639"/>
    </source>
</evidence>
<keyword evidence="3" id="KW-1185">Reference proteome</keyword>
<gene>
    <name evidence="2" type="ORF">FBF37_02750</name>
</gene>
<dbReference type="RefSeq" id="WP_138079265.1">
    <property type="nucleotide sequence ID" value="NZ_CP040004.1"/>
</dbReference>
<sequence>MNNKRLPETSFAKKEKIENRLRKTVGMLAIGVTGLGLGLYPWEGRSSAEAPDSPAAVAEQGAVDFVNAAHENPSLLGPEKTFSVDLQDGDSVNSAAQRAAEEVGEQEGWSADQINLNIGVVTEASQEVLDNSEYKIPPKEFTVTMVEKDTNGDGKKEVFPADAKPKAK</sequence>
<organism evidence="2 3">
    <name type="scientific">Candidatus Nanosynbacter featherlites</name>
    <dbReference type="NCBI Taxonomy" id="2572088"/>
    <lineage>
        <taxon>Bacteria</taxon>
        <taxon>Candidatus Saccharimonadota</taxon>
        <taxon>Candidatus Saccharimonadia</taxon>
        <taxon>Candidatus Nanosynbacterales</taxon>
        <taxon>Candidatus Nanosynbacteraceae</taxon>
        <taxon>Candidatus Nanosynbacter</taxon>
    </lineage>
</organism>
<dbReference type="Proteomes" id="UP000310639">
    <property type="component" value="Chromosome"/>
</dbReference>
<proteinExistence type="predicted"/>
<reference evidence="2 3" key="1">
    <citation type="submission" date="2019-04" db="EMBL/GenBank/DDBJ databases">
        <title>Saccharibacteria TM7 genomes.</title>
        <authorList>
            <person name="Bor B."/>
            <person name="He X."/>
            <person name="Chen T."/>
            <person name="Dewhirst F.E."/>
        </authorList>
    </citation>
    <scope>NUCLEOTIDE SEQUENCE [LARGE SCALE GENOMIC DNA]</scope>
    <source>
        <strain evidence="2 3">BB001</strain>
    </source>
</reference>
<protein>
    <submittedName>
        <fullName evidence="2">Uncharacterized protein</fullName>
    </submittedName>
</protein>
<dbReference type="EMBL" id="CP040004">
    <property type="protein sequence ID" value="QCT42373.1"/>
    <property type="molecule type" value="Genomic_DNA"/>
</dbReference>
<name>A0A4P9A3I5_9BACT</name>
<evidence type="ECO:0000256" key="1">
    <source>
        <dbReference type="SAM" id="MobiDB-lite"/>
    </source>
</evidence>